<feature type="transmembrane region" description="Helical" evidence="6">
    <location>
        <begin position="13"/>
        <end position="46"/>
    </location>
</feature>
<comment type="subcellular location">
    <subcellularLocation>
        <location evidence="1">Cell membrane</location>
        <topology evidence="1">Multi-pass membrane protein</topology>
    </subcellularLocation>
</comment>
<dbReference type="Proteomes" id="UP001595711">
    <property type="component" value="Unassembled WGS sequence"/>
</dbReference>
<comment type="caution">
    <text evidence="7">The sequence shown here is derived from an EMBL/GenBank/DDBJ whole genome shotgun (WGS) entry which is preliminary data.</text>
</comment>
<organism evidence="7 8">
    <name type="scientific">Ferrovibrio xuzhouensis</name>
    <dbReference type="NCBI Taxonomy" id="1576914"/>
    <lineage>
        <taxon>Bacteria</taxon>
        <taxon>Pseudomonadati</taxon>
        <taxon>Pseudomonadota</taxon>
        <taxon>Alphaproteobacteria</taxon>
        <taxon>Rhodospirillales</taxon>
        <taxon>Rhodospirillaceae</taxon>
        <taxon>Ferrovibrio</taxon>
    </lineage>
</organism>
<dbReference type="PANTHER" id="PTHR30482">
    <property type="entry name" value="HIGH-AFFINITY BRANCHED-CHAIN AMINO ACID TRANSPORT SYSTEM PERMEASE"/>
    <property type="match status" value="1"/>
</dbReference>
<dbReference type="RefSeq" id="WP_379726665.1">
    <property type="nucleotide sequence ID" value="NZ_JBHRYJ010000002.1"/>
</dbReference>
<evidence type="ECO:0000256" key="3">
    <source>
        <dbReference type="ARBA" id="ARBA00022692"/>
    </source>
</evidence>
<feature type="transmembrane region" description="Helical" evidence="6">
    <location>
        <begin position="67"/>
        <end position="84"/>
    </location>
</feature>
<dbReference type="CDD" id="cd06581">
    <property type="entry name" value="TM_PBP1_LivM_like"/>
    <property type="match status" value="1"/>
</dbReference>
<keyword evidence="5 6" id="KW-0472">Membrane</keyword>
<evidence type="ECO:0000313" key="7">
    <source>
        <dbReference type="EMBL" id="MFC3676304.1"/>
    </source>
</evidence>
<evidence type="ECO:0000256" key="6">
    <source>
        <dbReference type="SAM" id="Phobius"/>
    </source>
</evidence>
<feature type="transmembrane region" description="Helical" evidence="6">
    <location>
        <begin position="218"/>
        <end position="237"/>
    </location>
</feature>
<gene>
    <name evidence="7" type="ORF">ACFOOQ_12170</name>
</gene>
<keyword evidence="3 6" id="KW-0812">Transmembrane</keyword>
<reference evidence="8" key="1">
    <citation type="journal article" date="2019" name="Int. J. Syst. Evol. Microbiol.">
        <title>The Global Catalogue of Microorganisms (GCM) 10K type strain sequencing project: providing services to taxonomists for standard genome sequencing and annotation.</title>
        <authorList>
            <consortium name="The Broad Institute Genomics Platform"/>
            <consortium name="The Broad Institute Genome Sequencing Center for Infectious Disease"/>
            <person name="Wu L."/>
            <person name="Ma J."/>
        </authorList>
    </citation>
    <scope>NUCLEOTIDE SEQUENCE [LARGE SCALE GENOMIC DNA]</scope>
    <source>
        <strain evidence="8">KCTC 42182</strain>
    </source>
</reference>
<evidence type="ECO:0000256" key="1">
    <source>
        <dbReference type="ARBA" id="ARBA00004651"/>
    </source>
</evidence>
<keyword evidence="4 6" id="KW-1133">Transmembrane helix</keyword>
<feature type="transmembrane region" description="Helical" evidence="6">
    <location>
        <begin position="90"/>
        <end position="111"/>
    </location>
</feature>
<sequence length="333" mass="36068">MISRLTDGVPRRALVLLGLLLAALLIAPLVVNAYILSILILVLYFAYTGQAWNVMMGFAGQLSLGHSLYVGVGAYAAAAVYVHYGVGPWAGAWIAVLASMACGLFVGFLAFRFGIGGVYFALLTIAFAEFTRVGFDHFPWVNGSGGLFLPVKQYGENDLANLRGTPVMFYYVLLAATALAFLFCRWLLTGRIGYYWLAIREEPEAAQTLGIDVFRYRMIAVAISSGMAALSGVFYAFYYNNLFPEQIFSMSRSIELIIGPIIGGIGSLFGPILGAAVLTVLAEGLSNAMGALGYDLPGVKQVFYGICLAAVIIYLPHGIWPPLRRRLGLERKP</sequence>
<keyword evidence="8" id="KW-1185">Reference proteome</keyword>
<evidence type="ECO:0000256" key="5">
    <source>
        <dbReference type="ARBA" id="ARBA00023136"/>
    </source>
</evidence>
<protein>
    <submittedName>
        <fullName evidence="7">Branched-chain amino acid ABC transporter permease</fullName>
    </submittedName>
</protein>
<proteinExistence type="predicted"/>
<evidence type="ECO:0000256" key="2">
    <source>
        <dbReference type="ARBA" id="ARBA00022475"/>
    </source>
</evidence>
<feature type="transmembrane region" description="Helical" evidence="6">
    <location>
        <begin position="118"/>
        <end position="135"/>
    </location>
</feature>
<dbReference type="PANTHER" id="PTHR30482:SF10">
    <property type="entry name" value="HIGH-AFFINITY BRANCHED-CHAIN AMINO ACID TRANSPORT PROTEIN BRAE"/>
    <property type="match status" value="1"/>
</dbReference>
<accession>A0ABV7VFM2</accession>
<keyword evidence="2" id="KW-1003">Cell membrane</keyword>
<dbReference type="Pfam" id="PF02653">
    <property type="entry name" value="BPD_transp_2"/>
    <property type="match status" value="1"/>
</dbReference>
<name>A0ABV7VFM2_9PROT</name>
<evidence type="ECO:0000313" key="8">
    <source>
        <dbReference type="Proteomes" id="UP001595711"/>
    </source>
</evidence>
<evidence type="ECO:0000256" key="4">
    <source>
        <dbReference type="ARBA" id="ARBA00022989"/>
    </source>
</evidence>
<dbReference type="EMBL" id="JBHRYJ010000002">
    <property type="protein sequence ID" value="MFC3676304.1"/>
    <property type="molecule type" value="Genomic_DNA"/>
</dbReference>
<dbReference type="InterPro" id="IPR001851">
    <property type="entry name" value="ABC_transp_permease"/>
</dbReference>
<dbReference type="InterPro" id="IPR043428">
    <property type="entry name" value="LivM-like"/>
</dbReference>
<feature type="transmembrane region" description="Helical" evidence="6">
    <location>
        <begin position="168"/>
        <end position="188"/>
    </location>
</feature>
<feature type="transmembrane region" description="Helical" evidence="6">
    <location>
        <begin position="257"/>
        <end position="281"/>
    </location>
</feature>
<feature type="transmembrane region" description="Helical" evidence="6">
    <location>
        <begin position="302"/>
        <end position="320"/>
    </location>
</feature>